<evidence type="ECO:0000313" key="11">
    <source>
        <dbReference type="Proteomes" id="UP001499884"/>
    </source>
</evidence>
<comment type="similarity">
    <text evidence="6">Belongs to the YccS/YhfK family.</text>
</comment>
<dbReference type="InterPro" id="IPR049453">
    <property type="entry name" value="Memb_transporter_dom"/>
</dbReference>
<keyword evidence="5 8" id="KW-0472">Membrane</keyword>
<dbReference type="PANTHER" id="PTHR30509">
    <property type="entry name" value="P-HYDROXYBENZOIC ACID EFFLUX PUMP SUBUNIT-RELATED"/>
    <property type="match status" value="1"/>
</dbReference>
<dbReference type="EMBL" id="BAABEP010000004">
    <property type="protein sequence ID" value="GAA3714925.1"/>
    <property type="molecule type" value="Genomic_DNA"/>
</dbReference>
<evidence type="ECO:0000256" key="8">
    <source>
        <dbReference type="SAM" id="Phobius"/>
    </source>
</evidence>
<feature type="transmembrane region" description="Helical" evidence="8">
    <location>
        <begin position="443"/>
        <end position="463"/>
    </location>
</feature>
<comment type="subcellular location">
    <subcellularLocation>
        <location evidence="1">Cell membrane</location>
        <topology evidence="1">Multi-pass membrane protein</topology>
    </subcellularLocation>
</comment>
<feature type="transmembrane region" description="Helical" evidence="8">
    <location>
        <begin position="494"/>
        <end position="516"/>
    </location>
</feature>
<keyword evidence="3 8" id="KW-0812">Transmembrane</keyword>
<evidence type="ECO:0000256" key="2">
    <source>
        <dbReference type="ARBA" id="ARBA00022475"/>
    </source>
</evidence>
<feature type="transmembrane region" description="Helical" evidence="8">
    <location>
        <begin position="127"/>
        <end position="148"/>
    </location>
</feature>
<keyword evidence="2" id="KW-1003">Cell membrane</keyword>
<evidence type="ECO:0000256" key="4">
    <source>
        <dbReference type="ARBA" id="ARBA00022989"/>
    </source>
</evidence>
<protein>
    <submittedName>
        <fullName evidence="10">FUSC family protein</fullName>
    </submittedName>
</protein>
<feature type="transmembrane region" description="Helical" evidence="8">
    <location>
        <begin position="419"/>
        <end position="437"/>
    </location>
</feature>
<feature type="region of interest" description="Disordered" evidence="7">
    <location>
        <begin position="371"/>
        <end position="411"/>
    </location>
</feature>
<feature type="transmembrane region" description="Helical" evidence="8">
    <location>
        <begin position="26"/>
        <end position="47"/>
    </location>
</feature>
<reference evidence="11" key="1">
    <citation type="journal article" date="2019" name="Int. J. Syst. Evol. Microbiol.">
        <title>The Global Catalogue of Microorganisms (GCM) 10K type strain sequencing project: providing services to taxonomists for standard genome sequencing and annotation.</title>
        <authorList>
            <consortium name="The Broad Institute Genomics Platform"/>
            <consortium name="The Broad Institute Genome Sequencing Center for Infectious Disease"/>
            <person name="Wu L."/>
            <person name="Ma J."/>
        </authorList>
    </citation>
    <scope>NUCLEOTIDE SEQUENCE [LARGE SCALE GENOMIC DNA]</scope>
    <source>
        <strain evidence="11">JCM 30846</strain>
    </source>
</reference>
<gene>
    <name evidence="10" type="ORF">GCM10023082_10830</name>
</gene>
<evidence type="ECO:0000256" key="7">
    <source>
        <dbReference type="SAM" id="MobiDB-lite"/>
    </source>
</evidence>
<accession>A0ABP7E6K1</accession>
<organism evidence="10 11">
    <name type="scientific">Streptomyces tremellae</name>
    <dbReference type="NCBI Taxonomy" id="1124239"/>
    <lineage>
        <taxon>Bacteria</taxon>
        <taxon>Bacillati</taxon>
        <taxon>Actinomycetota</taxon>
        <taxon>Actinomycetes</taxon>
        <taxon>Kitasatosporales</taxon>
        <taxon>Streptomycetaceae</taxon>
        <taxon>Streptomyces</taxon>
    </lineage>
</organism>
<feature type="domain" description="Integral membrane bound transporter" evidence="9">
    <location>
        <begin position="430"/>
        <end position="555"/>
    </location>
</feature>
<evidence type="ECO:0000313" key="10">
    <source>
        <dbReference type="EMBL" id="GAA3714925.1"/>
    </source>
</evidence>
<keyword evidence="4 8" id="KW-1133">Transmembrane helix</keyword>
<evidence type="ECO:0000256" key="3">
    <source>
        <dbReference type="ARBA" id="ARBA00022692"/>
    </source>
</evidence>
<dbReference type="Pfam" id="PF13515">
    <property type="entry name" value="FUSC_2"/>
    <property type="match status" value="1"/>
</dbReference>
<feature type="transmembrane region" description="Helical" evidence="8">
    <location>
        <begin position="154"/>
        <end position="173"/>
    </location>
</feature>
<sequence>MPATRGAAQRARTRLWDRFSASDPGLIRLMAALRTVGSIVLTLGVLFLLHTPVIHLVAGAMGAMVATFAIREKEEGKQAVTLALGLLTALVSVSLGALLGGQIIVSDLVFLALIFGAVYARRFGDRGYTIGLFGFQFYFVSLFVHATPGALPRLWLALAVAFACSAISRFLLFRQTTAGTLSRLRTAFRARLSQLIAIQIEMFDAAPDELEKVLDDLRRHTARLHEAALMIQGRLDDSPEDPATADVLQRRIADAEISAERLGVLLLNARSAERADTLTLHLPHAPVPAQPTTGGLGADTTALLRRDLKALHLLITRLGPEHRGTALTRVRNRLLGYREEENLPQGPAAVQDVFRGIGEATRAVLGLRLALDGPGDESDDTAETARSREEFEAEEVSAGSAVDTDEGEETGLKRRSTRAAFQVAVGSVLAMTGGEFLSDQRWYWAVLTCWVVFLNTSSTGEILVKGYRRLIGTVCGVICGVVLAGLVGNHTWTAFGLVLLCIFGMFFTAPLSYALMSFFVTSMLGVLYTLLHTYSVSVLILRIEETALGAACGIVAALVVLPVHTDRRTDQLLHTVLLRLGEVASAAVAQLSGGPTADLLDMARDLDSALDDLRRSVQPLTHPFTPLRERRQTVRYLVALLESCAYHARSLAATAELVPYSKRIAADPRLAGAGDRIAHNIAVLAARAADEDAAGEVESGASIASMLEETDPTALRSGTVTFRVLRHLQRLDEGVVGLARPLGVPVETPEGRRAHRTAA</sequence>
<keyword evidence="11" id="KW-1185">Reference proteome</keyword>
<evidence type="ECO:0000259" key="9">
    <source>
        <dbReference type="Pfam" id="PF13515"/>
    </source>
</evidence>
<evidence type="ECO:0000256" key="5">
    <source>
        <dbReference type="ARBA" id="ARBA00023136"/>
    </source>
</evidence>
<feature type="transmembrane region" description="Helical" evidence="8">
    <location>
        <begin position="470"/>
        <end position="488"/>
    </location>
</feature>
<comment type="caution">
    <text evidence="10">The sequence shown here is derived from an EMBL/GenBank/DDBJ whole genome shotgun (WGS) entry which is preliminary data.</text>
</comment>
<name>A0ABP7E6K1_9ACTN</name>
<feature type="transmembrane region" description="Helical" evidence="8">
    <location>
        <begin position="103"/>
        <end position="120"/>
    </location>
</feature>
<dbReference type="PANTHER" id="PTHR30509:SF9">
    <property type="entry name" value="MULTIDRUG RESISTANCE PROTEIN MDTO"/>
    <property type="match status" value="1"/>
</dbReference>
<proteinExistence type="inferred from homology"/>
<evidence type="ECO:0000256" key="6">
    <source>
        <dbReference type="ARBA" id="ARBA00043993"/>
    </source>
</evidence>
<dbReference type="RefSeq" id="WP_345641859.1">
    <property type="nucleotide sequence ID" value="NZ_BAABEP010000004.1"/>
</dbReference>
<feature type="transmembrane region" description="Helical" evidence="8">
    <location>
        <begin position="547"/>
        <end position="564"/>
    </location>
</feature>
<feature type="transmembrane region" description="Helical" evidence="8">
    <location>
        <begin position="523"/>
        <end position="541"/>
    </location>
</feature>
<evidence type="ECO:0000256" key="1">
    <source>
        <dbReference type="ARBA" id="ARBA00004651"/>
    </source>
</evidence>
<dbReference type="Proteomes" id="UP001499884">
    <property type="component" value="Unassembled WGS sequence"/>
</dbReference>